<keyword evidence="4 8" id="KW-0449">Lipoprotein</keyword>
<evidence type="ECO:0000256" key="2">
    <source>
        <dbReference type="ARBA" id="ARBA00023239"/>
    </source>
</evidence>
<dbReference type="Pfam" id="PF05036">
    <property type="entry name" value="SPOR"/>
    <property type="match status" value="1"/>
</dbReference>
<keyword evidence="4" id="KW-0472">Membrane</keyword>
<dbReference type="EMBL" id="BMYO01000011">
    <property type="protein sequence ID" value="GHD69076.1"/>
    <property type="molecule type" value="Genomic_DNA"/>
</dbReference>
<gene>
    <name evidence="4" type="primary">rlpA</name>
    <name evidence="8" type="ORF">GCM10007350_35290</name>
</gene>
<reference evidence="9" key="1">
    <citation type="journal article" date="2019" name="Int. J. Syst. Evol. Microbiol.">
        <title>The Global Catalogue of Microorganisms (GCM) 10K type strain sequencing project: providing services to taxonomists for standard genome sequencing and annotation.</title>
        <authorList>
            <consortium name="The Broad Institute Genomics Platform"/>
            <consortium name="The Broad Institute Genome Sequencing Center for Infectious Disease"/>
            <person name="Wu L."/>
            <person name="Ma J."/>
        </authorList>
    </citation>
    <scope>NUCLEOTIDE SEQUENCE [LARGE SCALE GENOMIC DNA]</scope>
    <source>
        <strain evidence="9">KCTC 23701</strain>
    </source>
</reference>
<evidence type="ECO:0000256" key="1">
    <source>
        <dbReference type="ARBA" id="ARBA00022729"/>
    </source>
</evidence>
<dbReference type="Gene3D" id="2.40.40.10">
    <property type="entry name" value="RlpA-like domain"/>
    <property type="match status" value="1"/>
</dbReference>
<dbReference type="Proteomes" id="UP000604737">
    <property type="component" value="Unassembled WGS sequence"/>
</dbReference>
<feature type="domain" description="SPOR" evidence="7">
    <location>
        <begin position="233"/>
        <end position="311"/>
    </location>
</feature>
<comment type="similarity">
    <text evidence="4 5">Belongs to the RlpA family.</text>
</comment>
<comment type="function">
    <text evidence="4">Lytic transglycosylase with a strong preference for naked glycan strands that lack stem peptides.</text>
</comment>
<evidence type="ECO:0000256" key="6">
    <source>
        <dbReference type="SAM" id="SignalP"/>
    </source>
</evidence>
<evidence type="ECO:0000256" key="3">
    <source>
        <dbReference type="ARBA" id="ARBA00023316"/>
    </source>
</evidence>
<keyword evidence="4" id="KW-0564">Palmitate</keyword>
<dbReference type="PROSITE" id="PS51257">
    <property type="entry name" value="PROKAR_LIPOPROTEIN"/>
    <property type="match status" value="1"/>
</dbReference>
<keyword evidence="1 6" id="KW-0732">Signal</keyword>
<organism evidence="8 9">
    <name type="scientific">Jeongeupia chitinilytica</name>
    <dbReference type="NCBI Taxonomy" id="1041641"/>
    <lineage>
        <taxon>Bacteria</taxon>
        <taxon>Pseudomonadati</taxon>
        <taxon>Pseudomonadota</taxon>
        <taxon>Betaproteobacteria</taxon>
        <taxon>Neisseriales</taxon>
        <taxon>Chitinibacteraceae</taxon>
        <taxon>Jeongeupia</taxon>
    </lineage>
</organism>
<protein>
    <recommendedName>
        <fullName evidence="4">Endolytic peptidoglycan transglycosylase RlpA</fullName>
        <ecNumber evidence="4">4.2.2.-</ecNumber>
    </recommendedName>
</protein>
<sequence>MTFRGLLAAAALLGLAACSTTPTRPVAGTSPTPPVAGTPSPYSCDYKALDNGGAFYKDDGPMAGIPANIDLIPEPVPRWEPLHKWANRPYTVLGLSFTPLAAPGSSVETGMGSWYGRKFHGQKTSIGESYNMFAMTAASPVLPLPSYARVTNVENGRSVVVRVNDRGPFHKGRVMDLSFLAACRLGYAMKGSAQLKVESLMPADAPTSVLAQAKPQTDAPLPFDGDPKPVPVANTAAGVYLQLAAFSSLANAESFRQHYASMLDGDSAKLVVQSSGAIHRVRIGPYPDRQSALAAAEALTGQHNLQAVIAR</sequence>
<accession>A0ABQ3H6M7</accession>
<evidence type="ECO:0000313" key="8">
    <source>
        <dbReference type="EMBL" id="GHD69076.1"/>
    </source>
</evidence>
<proteinExistence type="inferred from homology"/>
<dbReference type="RefSeq" id="WP_189462280.1">
    <property type="nucleotide sequence ID" value="NZ_BMYO01000011.1"/>
</dbReference>
<dbReference type="PANTHER" id="PTHR34183">
    <property type="entry name" value="ENDOLYTIC PEPTIDOGLYCAN TRANSGLYCOSYLASE RLPA"/>
    <property type="match status" value="1"/>
</dbReference>
<dbReference type="HAMAP" id="MF_02071">
    <property type="entry name" value="RlpA"/>
    <property type="match status" value="1"/>
</dbReference>
<evidence type="ECO:0000313" key="9">
    <source>
        <dbReference type="Proteomes" id="UP000604737"/>
    </source>
</evidence>
<dbReference type="PROSITE" id="PS51724">
    <property type="entry name" value="SPOR"/>
    <property type="match status" value="1"/>
</dbReference>
<keyword evidence="4" id="KW-1003">Cell membrane</keyword>
<keyword evidence="9" id="KW-1185">Reference proteome</keyword>
<dbReference type="InterPro" id="IPR036908">
    <property type="entry name" value="RlpA-like_sf"/>
</dbReference>
<dbReference type="PANTHER" id="PTHR34183:SF1">
    <property type="entry name" value="ENDOLYTIC PEPTIDOGLYCAN TRANSGLYCOSYLASE RLPA"/>
    <property type="match status" value="1"/>
</dbReference>
<dbReference type="CDD" id="cd22268">
    <property type="entry name" value="DPBB_RlpA-like"/>
    <property type="match status" value="1"/>
</dbReference>
<dbReference type="InterPro" id="IPR034718">
    <property type="entry name" value="RlpA"/>
</dbReference>
<dbReference type="InterPro" id="IPR012997">
    <property type="entry name" value="RplA"/>
</dbReference>
<keyword evidence="2 4" id="KW-0456">Lyase</keyword>
<feature type="chain" id="PRO_5045711289" description="Endolytic peptidoglycan transglycosylase RlpA" evidence="6">
    <location>
        <begin position="28"/>
        <end position="311"/>
    </location>
</feature>
<name>A0ABQ3H6M7_9NEIS</name>
<dbReference type="Gene3D" id="3.30.70.1070">
    <property type="entry name" value="Sporulation related repeat"/>
    <property type="match status" value="1"/>
</dbReference>
<evidence type="ECO:0000256" key="4">
    <source>
        <dbReference type="HAMAP-Rule" id="MF_02071"/>
    </source>
</evidence>
<dbReference type="SUPFAM" id="SSF50685">
    <property type="entry name" value="Barwin-like endoglucanases"/>
    <property type="match status" value="1"/>
</dbReference>
<dbReference type="InterPro" id="IPR009009">
    <property type="entry name" value="RlpA-like_DPBB"/>
</dbReference>
<keyword evidence="3 4" id="KW-0961">Cell wall biogenesis/degradation</keyword>
<comment type="caution">
    <text evidence="8">The sequence shown here is derived from an EMBL/GenBank/DDBJ whole genome shotgun (WGS) entry which is preliminary data.</text>
</comment>
<dbReference type="Pfam" id="PF03330">
    <property type="entry name" value="DPBB_1"/>
    <property type="match status" value="1"/>
</dbReference>
<feature type="signal peptide" evidence="6">
    <location>
        <begin position="1"/>
        <end position="27"/>
    </location>
</feature>
<dbReference type="InterPro" id="IPR007730">
    <property type="entry name" value="SPOR-like_dom"/>
</dbReference>
<evidence type="ECO:0000259" key="7">
    <source>
        <dbReference type="PROSITE" id="PS51724"/>
    </source>
</evidence>
<dbReference type="NCBIfam" id="TIGR00413">
    <property type="entry name" value="rlpA"/>
    <property type="match status" value="1"/>
</dbReference>
<dbReference type="SUPFAM" id="SSF110997">
    <property type="entry name" value="Sporulation related repeat"/>
    <property type="match status" value="1"/>
</dbReference>
<dbReference type="EC" id="4.2.2.-" evidence="4"/>
<evidence type="ECO:0000256" key="5">
    <source>
        <dbReference type="RuleBase" id="RU003495"/>
    </source>
</evidence>
<dbReference type="InterPro" id="IPR036680">
    <property type="entry name" value="SPOR-like_sf"/>
</dbReference>
<comment type="subcellular location">
    <subcellularLocation>
        <location evidence="4">Cell membrane</location>
        <topology evidence="4">Lipid-anchor</topology>
    </subcellularLocation>
</comment>